<dbReference type="InterPro" id="IPR042178">
    <property type="entry name" value="Serpin_sf_1"/>
</dbReference>
<dbReference type="Gene3D" id="3.30.497.10">
    <property type="entry name" value="Antithrombin, subunit I, domain 2"/>
    <property type="match status" value="1"/>
</dbReference>
<reference evidence="4" key="1">
    <citation type="submission" date="2017-02" db="UniProtKB">
        <authorList>
            <consortium name="WormBaseParasite"/>
        </authorList>
    </citation>
    <scope>IDENTIFICATION</scope>
</reference>
<accession>A0A0N4VEU5</accession>
<sequence>MNNLIVYRGSTFLVRTKISHNEISVADDCCCRSYLYYNLDDHCATNKTAPFVDNPTAIHLLNRIQSRSDDFDDTTDSDSGSANYYTSKMEDGMAIVQTHCTLGPLRVAAAPNIPMVLSTFSITSTLAIAYLGADGSTKKQMHNLLAEGFTDNEFHQYVSQNLKKVAAEGYINRCKSLIL</sequence>
<proteinExistence type="predicted"/>
<gene>
    <name evidence="2" type="ORF">EVEC_LOCUS8663</name>
</gene>
<name>A0A0N4VEU5_ENTVE</name>
<evidence type="ECO:0000259" key="1">
    <source>
        <dbReference type="Pfam" id="PF00079"/>
    </source>
</evidence>
<keyword evidence="3" id="KW-1185">Reference proteome</keyword>
<dbReference type="Pfam" id="PF00079">
    <property type="entry name" value="Serpin"/>
    <property type="match status" value="1"/>
</dbReference>
<protein>
    <submittedName>
        <fullName evidence="4">SERPIN domain-containing protein</fullName>
    </submittedName>
</protein>
<organism evidence="4">
    <name type="scientific">Enterobius vermicularis</name>
    <name type="common">Human pinworm</name>
    <dbReference type="NCBI Taxonomy" id="51028"/>
    <lineage>
        <taxon>Eukaryota</taxon>
        <taxon>Metazoa</taxon>
        <taxon>Ecdysozoa</taxon>
        <taxon>Nematoda</taxon>
        <taxon>Chromadorea</taxon>
        <taxon>Rhabditida</taxon>
        <taxon>Spirurina</taxon>
        <taxon>Oxyuridomorpha</taxon>
        <taxon>Oxyuroidea</taxon>
        <taxon>Oxyuridae</taxon>
        <taxon>Enterobius</taxon>
    </lineage>
</organism>
<dbReference type="InterPro" id="IPR036186">
    <property type="entry name" value="Serpin_sf"/>
</dbReference>
<dbReference type="SUPFAM" id="SSF56574">
    <property type="entry name" value="Serpins"/>
    <property type="match status" value="1"/>
</dbReference>
<dbReference type="EMBL" id="UXUI01009542">
    <property type="protein sequence ID" value="VDD93912.1"/>
    <property type="molecule type" value="Genomic_DNA"/>
</dbReference>
<feature type="domain" description="Serpin" evidence="1">
    <location>
        <begin position="114"/>
        <end position="166"/>
    </location>
</feature>
<evidence type="ECO:0000313" key="3">
    <source>
        <dbReference type="Proteomes" id="UP000274131"/>
    </source>
</evidence>
<dbReference type="InterPro" id="IPR023796">
    <property type="entry name" value="Serpin_dom"/>
</dbReference>
<evidence type="ECO:0000313" key="4">
    <source>
        <dbReference type="WBParaSite" id="EVEC_0000921901-mRNA-1"/>
    </source>
</evidence>
<dbReference type="Proteomes" id="UP000274131">
    <property type="component" value="Unassembled WGS sequence"/>
</dbReference>
<dbReference type="AlphaFoldDB" id="A0A0N4VEU5"/>
<reference evidence="2 3" key="2">
    <citation type="submission" date="2018-10" db="EMBL/GenBank/DDBJ databases">
        <authorList>
            <consortium name="Pathogen Informatics"/>
        </authorList>
    </citation>
    <scope>NUCLEOTIDE SEQUENCE [LARGE SCALE GENOMIC DNA]</scope>
</reference>
<evidence type="ECO:0000313" key="2">
    <source>
        <dbReference type="EMBL" id="VDD93912.1"/>
    </source>
</evidence>
<dbReference type="WBParaSite" id="EVEC_0000921901-mRNA-1">
    <property type="protein sequence ID" value="EVEC_0000921901-mRNA-1"/>
    <property type="gene ID" value="EVEC_0000921901"/>
</dbReference>